<gene>
    <name evidence="1" type="ORF">PACLA_8A058065</name>
</gene>
<evidence type="ECO:0000313" key="1">
    <source>
        <dbReference type="EMBL" id="CAB4019327.1"/>
    </source>
</evidence>
<feature type="non-terminal residue" evidence="1">
    <location>
        <position position="1"/>
    </location>
</feature>
<comment type="caution">
    <text evidence="1">The sequence shown here is derived from an EMBL/GenBank/DDBJ whole genome shotgun (WGS) entry which is preliminary data.</text>
</comment>
<dbReference type="EMBL" id="CACRXK020010407">
    <property type="protein sequence ID" value="CAB4019327.1"/>
    <property type="molecule type" value="Genomic_DNA"/>
</dbReference>
<proteinExistence type="predicted"/>
<dbReference type="AlphaFoldDB" id="A0A7D9J1W5"/>
<name>A0A7D9J1W5_PARCT</name>
<organism evidence="1 2">
    <name type="scientific">Paramuricea clavata</name>
    <name type="common">Red gorgonian</name>
    <name type="synonym">Violescent sea-whip</name>
    <dbReference type="NCBI Taxonomy" id="317549"/>
    <lineage>
        <taxon>Eukaryota</taxon>
        <taxon>Metazoa</taxon>
        <taxon>Cnidaria</taxon>
        <taxon>Anthozoa</taxon>
        <taxon>Octocorallia</taxon>
        <taxon>Malacalcyonacea</taxon>
        <taxon>Plexauridae</taxon>
        <taxon>Paramuricea</taxon>
    </lineage>
</organism>
<accession>A0A7D9J1W5</accession>
<dbReference type="Proteomes" id="UP001152795">
    <property type="component" value="Unassembled WGS sequence"/>
</dbReference>
<sequence>CIIKFLTFLLLNRSFYRRSAYSSLGTLSFMLTTHVTQPTHIHGRTLDLIITRKRESLISILIVKPVIKEGDQRKRFRATKALLLPKSDLCFPDYHINTALANYIGNYFHRKAANIRKELDVFHVTHEERAMVIDDPELNAEHEKLSNFKELTQENVNQLIRAFN</sequence>
<evidence type="ECO:0000313" key="2">
    <source>
        <dbReference type="Proteomes" id="UP001152795"/>
    </source>
</evidence>
<reference evidence="1" key="1">
    <citation type="submission" date="2020-04" db="EMBL/GenBank/DDBJ databases">
        <authorList>
            <person name="Alioto T."/>
            <person name="Alioto T."/>
            <person name="Gomez Garrido J."/>
        </authorList>
    </citation>
    <scope>NUCLEOTIDE SEQUENCE</scope>
    <source>
        <strain evidence="1">A484AB</strain>
    </source>
</reference>
<protein>
    <submittedName>
        <fullName evidence="1">Uncharacterized protein</fullName>
    </submittedName>
</protein>
<keyword evidence="2" id="KW-1185">Reference proteome</keyword>